<keyword evidence="1" id="KW-1133">Transmembrane helix</keyword>
<evidence type="ECO:0000313" key="3">
    <source>
        <dbReference type="Proteomes" id="UP000077428"/>
    </source>
</evidence>
<feature type="transmembrane region" description="Helical" evidence="1">
    <location>
        <begin position="121"/>
        <end position="139"/>
    </location>
</feature>
<keyword evidence="1" id="KW-0812">Transmembrane</keyword>
<organism evidence="2 3">
    <name type="scientific">Methanobrevibacter oralis</name>
    <dbReference type="NCBI Taxonomy" id="66851"/>
    <lineage>
        <taxon>Archaea</taxon>
        <taxon>Methanobacteriati</taxon>
        <taxon>Methanobacteriota</taxon>
        <taxon>Methanomada group</taxon>
        <taxon>Methanobacteria</taxon>
        <taxon>Methanobacteriales</taxon>
        <taxon>Methanobacteriaceae</taxon>
        <taxon>Methanobrevibacter</taxon>
    </lineage>
</organism>
<feature type="transmembrane region" description="Helical" evidence="1">
    <location>
        <begin position="336"/>
        <end position="355"/>
    </location>
</feature>
<gene>
    <name evidence="2" type="ORF">MBORA_06520</name>
</gene>
<dbReference type="PATRIC" id="fig|66851.6.peg.719"/>
<feature type="transmembrane region" description="Helical" evidence="1">
    <location>
        <begin position="19"/>
        <end position="36"/>
    </location>
</feature>
<comment type="caution">
    <text evidence="2">The sequence shown here is derived from an EMBL/GenBank/DDBJ whole genome shotgun (WGS) entry which is preliminary data.</text>
</comment>
<keyword evidence="3" id="KW-1185">Reference proteome</keyword>
<feature type="transmembrane region" description="Helical" evidence="1">
    <location>
        <begin position="362"/>
        <end position="379"/>
    </location>
</feature>
<dbReference type="Proteomes" id="UP000077428">
    <property type="component" value="Unassembled WGS sequence"/>
</dbReference>
<reference evidence="3" key="1">
    <citation type="journal article" date="2016" name="Genome Announc.">
        <title>Draft Genome Sequences of Methanobrevibacter curvatus DSM11111, Methanobrevibacter cuticularis DSM11139, Methanobrevibacter filiformis DSM11501, and Methanobrevibacter oralis DSM7256.</title>
        <authorList>
            <person name="Poehlein A."/>
            <person name="Seedorf H."/>
        </authorList>
    </citation>
    <scope>NUCLEOTIDE SEQUENCE [LARGE SCALE GENOMIC DNA]</scope>
    <source>
        <strain evidence="3">DSM 7256 / JCM 30027 / ZR</strain>
    </source>
</reference>
<dbReference type="EMBL" id="LWMU01000051">
    <property type="protein sequence ID" value="KZX13354.1"/>
    <property type="molecule type" value="Genomic_DNA"/>
</dbReference>
<evidence type="ECO:0000256" key="1">
    <source>
        <dbReference type="SAM" id="Phobius"/>
    </source>
</evidence>
<proteinExistence type="predicted"/>
<evidence type="ECO:0008006" key="4">
    <source>
        <dbReference type="Google" id="ProtNLM"/>
    </source>
</evidence>
<keyword evidence="1" id="KW-0472">Membrane</keyword>
<accession>A0A166BHE7</accession>
<feature type="transmembrane region" description="Helical" evidence="1">
    <location>
        <begin position="275"/>
        <end position="293"/>
    </location>
</feature>
<name>A0A166BHE7_METOA</name>
<feature type="transmembrane region" description="Helical" evidence="1">
    <location>
        <begin position="222"/>
        <end position="244"/>
    </location>
</feature>
<feature type="transmembrane region" description="Helical" evidence="1">
    <location>
        <begin position="305"/>
        <end position="324"/>
    </location>
</feature>
<evidence type="ECO:0000313" key="2">
    <source>
        <dbReference type="EMBL" id="KZX13354.1"/>
    </source>
</evidence>
<dbReference type="STRING" id="66851.MBORA_06520"/>
<feature type="transmembrane region" description="Helical" evidence="1">
    <location>
        <begin position="146"/>
        <end position="161"/>
    </location>
</feature>
<dbReference type="AlphaFoldDB" id="A0A166BHE7"/>
<protein>
    <recommendedName>
        <fullName evidence="4">Glycosyltransferase RgtA/B/C/D-like domain-containing protein</fullName>
    </recommendedName>
</protein>
<feature type="transmembrane region" description="Helical" evidence="1">
    <location>
        <begin position="173"/>
        <end position="201"/>
    </location>
</feature>
<sequence>MEEDIFNVKRYNKEFIGKLFYIFSFLFFGFMVYLIITKPFVFNDDWFTVGLTYLPLSDSIKITAADVHPPLYYIIIKFVTFILTSLNIKYNTIFLLKLLSAVPYLLILIVSGIKLKNEYDWLTIGLFTILIAIMSNFLLMYVSIRMYTYSVLFLLLSFYYLNDVIKESSTKSWVLFTLFTLLGAYTHYYTAISSSLLYFCLLGYYLFNKNLKFNNKTEIKKWFVSVLSLIVLYLPWISVLLSQFSRVSDSYWIPPIDINSIMHIFSYFAVDTGDFFVQVSCLCVLAILMICVFSNLNKMNDMEKFYILTGLSVFFGSFFIGFILSYFFQPMLYDRYLLPAIGLLWLIFSISISRLYDSNKKIFVMILCLLLVLGSVSLIDTIDTINRYDHYTDTTMELINNFDNDTIVIYSIEHEFIRFHEQLKGTNEFLVPNKNRLFNPNDYNLSVMPIDKIVNENPHKDIYLILRIQKSNENFGEGIKVNKSAYIGPSFVKLEKIN</sequence>
<feature type="transmembrane region" description="Helical" evidence="1">
    <location>
        <begin position="71"/>
        <end position="88"/>
    </location>
</feature>
<feature type="transmembrane region" description="Helical" evidence="1">
    <location>
        <begin position="95"/>
        <end position="115"/>
    </location>
</feature>